<evidence type="ECO:0000313" key="4">
    <source>
        <dbReference type="Proteomes" id="UP001303373"/>
    </source>
</evidence>
<gene>
    <name evidence="3" type="ORF">R9X50_00215000</name>
</gene>
<proteinExistence type="predicted"/>
<name>A0AAQ3M0A7_9PEZI</name>
<evidence type="ECO:0000259" key="2">
    <source>
        <dbReference type="PROSITE" id="PS50181"/>
    </source>
</evidence>
<dbReference type="SUPFAM" id="SSF81383">
    <property type="entry name" value="F-box domain"/>
    <property type="match status" value="1"/>
</dbReference>
<evidence type="ECO:0000256" key="1">
    <source>
        <dbReference type="SAM" id="MobiDB-lite"/>
    </source>
</evidence>
<feature type="region of interest" description="Disordered" evidence="1">
    <location>
        <begin position="120"/>
        <end position="147"/>
    </location>
</feature>
<dbReference type="InterPro" id="IPR036047">
    <property type="entry name" value="F-box-like_dom_sf"/>
</dbReference>
<dbReference type="PROSITE" id="PS50181">
    <property type="entry name" value="FBOX"/>
    <property type="match status" value="1"/>
</dbReference>
<protein>
    <recommendedName>
        <fullName evidence="2">F-box domain-containing protein</fullName>
    </recommendedName>
</protein>
<dbReference type="InterPro" id="IPR001810">
    <property type="entry name" value="F-box_dom"/>
</dbReference>
<feature type="domain" description="F-box" evidence="2">
    <location>
        <begin position="8"/>
        <end position="45"/>
    </location>
</feature>
<dbReference type="AlphaFoldDB" id="A0AAQ3M0A7"/>
<accession>A0AAQ3M0A7</accession>
<dbReference type="Pfam" id="PF00646">
    <property type="entry name" value="F-box"/>
    <property type="match status" value="1"/>
</dbReference>
<reference evidence="3 4" key="1">
    <citation type="submission" date="2023-11" db="EMBL/GenBank/DDBJ databases">
        <title>An acidophilic fungus is an integral part of prey digestion in a carnivorous sundew plant.</title>
        <authorList>
            <person name="Tsai I.J."/>
        </authorList>
    </citation>
    <scope>NUCLEOTIDE SEQUENCE [LARGE SCALE GENOMIC DNA]</scope>
    <source>
        <strain evidence="3">169a</strain>
    </source>
</reference>
<dbReference type="Proteomes" id="UP001303373">
    <property type="component" value="Chromosome 3"/>
</dbReference>
<dbReference type="CDD" id="cd09917">
    <property type="entry name" value="F-box_SF"/>
    <property type="match status" value="1"/>
</dbReference>
<organism evidence="3 4">
    <name type="scientific">Acrodontium crateriforme</name>
    <dbReference type="NCBI Taxonomy" id="150365"/>
    <lineage>
        <taxon>Eukaryota</taxon>
        <taxon>Fungi</taxon>
        <taxon>Dikarya</taxon>
        <taxon>Ascomycota</taxon>
        <taxon>Pezizomycotina</taxon>
        <taxon>Dothideomycetes</taxon>
        <taxon>Dothideomycetidae</taxon>
        <taxon>Mycosphaerellales</taxon>
        <taxon>Teratosphaeriaceae</taxon>
        <taxon>Acrodontium</taxon>
    </lineage>
</organism>
<evidence type="ECO:0000313" key="3">
    <source>
        <dbReference type="EMBL" id="WPG99336.1"/>
    </source>
</evidence>
<keyword evidence="4" id="KW-1185">Reference proteome</keyword>
<dbReference type="EMBL" id="CP138582">
    <property type="protein sequence ID" value="WPG99336.1"/>
    <property type="molecule type" value="Genomic_DNA"/>
</dbReference>
<sequence>MAQVKKVPRGLFDLPNEILLTVFNRFSVPDLVQFMTISRHIHSLILRLLHHRLQIAAGLAGYTLYVECFHPSAQWTPTATKLFCVPIGGERLSDPSLDDQEVVDCVGAGKKIAAHYSRFRPQGNEPTYKKRRESTRRPGDIPGSRTYSLYQDSEEGTLTGDDEAVCDTVTIDSHDLFSQLMTLSYIGQRDPGTGLLFKVQDIGEGTIRVWRDWLSQRCEKKTWTDGDPIAIHHDSADTSDDKANSNRDNTVEKINPTKDCKVLWANTRDYNVGIKFRVKERKWDKDDPLINSNDVDAAVSYVVEFEEVFVKTTHLLLELEKAEAMITNQSERAIVFGSFAAGNIQVETAGGQLRYEP</sequence>